<dbReference type="EMBL" id="FOAA01000006">
    <property type="protein sequence ID" value="SEK90720.1"/>
    <property type="molecule type" value="Genomic_DNA"/>
</dbReference>
<protein>
    <submittedName>
        <fullName evidence="1">Uncharacterized protein</fullName>
    </submittedName>
</protein>
<organism evidence="1 2">
    <name type="scientific">Ectothiorhodospira marina</name>
    <dbReference type="NCBI Taxonomy" id="1396821"/>
    <lineage>
        <taxon>Bacteria</taxon>
        <taxon>Pseudomonadati</taxon>
        <taxon>Pseudomonadota</taxon>
        <taxon>Gammaproteobacteria</taxon>
        <taxon>Chromatiales</taxon>
        <taxon>Ectothiorhodospiraceae</taxon>
        <taxon>Ectothiorhodospira</taxon>
    </lineage>
</organism>
<reference evidence="2" key="1">
    <citation type="submission" date="2016-10" db="EMBL/GenBank/DDBJ databases">
        <authorList>
            <person name="Varghese N."/>
            <person name="Submissions S."/>
        </authorList>
    </citation>
    <scope>NUCLEOTIDE SEQUENCE [LARGE SCALE GENOMIC DNA]</scope>
    <source>
        <strain evidence="2">DSM 241</strain>
    </source>
</reference>
<accession>A0A1H7KW40</accession>
<dbReference type="STRING" id="1396821.SAMN05444515_106127"/>
<evidence type="ECO:0000313" key="1">
    <source>
        <dbReference type="EMBL" id="SEK90720.1"/>
    </source>
</evidence>
<evidence type="ECO:0000313" key="2">
    <source>
        <dbReference type="Proteomes" id="UP000199256"/>
    </source>
</evidence>
<proteinExistence type="predicted"/>
<sequence>MCPPRSAHYSLRRISFDALLLSHLHRVCDGMARPPNWSLVLRADAADPGSRDWQNLQRLIARTLPAMTEELQAIDEPILLTEPGLLARYGLVNTWLNDLRRHLLEGAQPHALILLIAADAQHDGARIDGVTVPHGAGAREWARIPALWLDSPVA</sequence>
<gene>
    <name evidence="1" type="ORF">SAMN05444515_106127</name>
</gene>
<name>A0A1H7KW40_9GAMM</name>
<keyword evidence="2" id="KW-1185">Reference proteome</keyword>
<dbReference type="Proteomes" id="UP000199256">
    <property type="component" value="Unassembled WGS sequence"/>
</dbReference>
<dbReference type="AlphaFoldDB" id="A0A1H7KW40"/>